<evidence type="ECO:0000313" key="2">
    <source>
        <dbReference type="EMBL" id="QNM05090.1"/>
    </source>
</evidence>
<dbReference type="AlphaFoldDB" id="A0A7G9G2Q8"/>
<organism evidence="2 3">
    <name type="scientific">Qiania dongpingensis</name>
    <dbReference type="NCBI Taxonomy" id="2763669"/>
    <lineage>
        <taxon>Bacteria</taxon>
        <taxon>Bacillati</taxon>
        <taxon>Bacillota</taxon>
        <taxon>Clostridia</taxon>
        <taxon>Lachnospirales</taxon>
        <taxon>Lachnospiraceae</taxon>
        <taxon>Qiania</taxon>
    </lineage>
</organism>
<evidence type="ECO:0000259" key="1">
    <source>
        <dbReference type="SMART" id="SM00481"/>
    </source>
</evidence>
<dbReference type="SMART" id="SM00481">
    <property type="entry name" value="POLIIIAc"/>
    <property type="match status" value="1"/>
</dbReference>
<dbReference type="InterPro" id="IPR003141">
    <property type="entry name" value="Pol/His_phosphatase_N"/>
</dbReference>
<dbReference type="KEGG" id="qdo:H9Q78_11640"/>
<dbReference type="GO" id="GO:0004534">
    <property type="term" value="F:5'-3' RNA exonuclease activity"/>
    <property type="evidence" value="ECO:0007669"/>
    <property type="project" value="TreeGrafter"/>
</dbReference>
<dbReference type="EMBL" id="CP060634">
    <property type="protein sequence ID" value="QNM05090.1"/>
    <property type="molecule type" value="Genomic_DNA"/>
</dbReference>
<dbReference type="Pfam" id="PF02811">
    <property type="entry name" value="PHP"/>
    <property type="match status" value="1"/>
</dbReference>
<keyword evidence="3" id="KW-1185">Reference proteome</keyword>
<dbReference type="InterPro" id="IPR016195">
    <property type="entry name" value="Pol/histidinol_Pase-like"/>
</dbReference>
<dbReference type="Pfam" id="PF13263">
    <property type="entry name" value="PHP_C"/>
    <property type="match status" value="1"/>
</dbReference>
<feature type="domain" description="Polymerase/histidinol phosphatase N-terminal" evidence="1">
    <location>
        <begin position="3"/>
        <end position="74"/>
    </location>
</feature>
<protein>
    <submittedName>
        <fullName evidence="2">PHP domain-containing protein</fullName>
    </submittedName>
</protein>
<dbReference type="RefSeq" id="WP_249301897.1">
    <property type="nucleotide sequence ID" value="NZ_CP060634.1"/>
</dbReference>
<reference evidence="2 3" key="1">
    <citation type="submission" date="2020-08" db="EMBL/GenBank/DDBJ databases">
        <authorList>
            <person name="Liu C."/>
            <person name="Sun Q."/>
        </authorList>
    </citation>
    <scope>NUCLEOTIDE SEQUENCE [LARGE SCALE GENOMIC DNA]</scope>
    <source>
        <strain evidence="2 3">NSJ-38</strain>
    </source>
</reference>
<dbReference type="CDD" id="cd07432">
    <property type="entry name" value="PHP_HisPPase"/>
    <property type="match status" value="1"/>
</dbReference>
<dbReference type="InterPro" id="IPR052018">
    <property type="entry name" value="PHP_domain"/>
</dbReference>
<dbReference type="PANTHER" id="PTHR42924">
    <property type="entry name" value="EXONUCLEASE"/>
    <property type="match status" value="1"/>
</dbReference>
<dbReference type="PANTHER" id="PTHR42924:SF3">
    <property type="entry name" value="POLYMERASE_HISTIDINOL PHOSPHATASE N-TERMINAL DOMAIN-CONTAINING PROTEIN"/>
    <property type="match status" value="1"/>
</dbReference>
<dbReference type="Proteomes" id="UP000515823">
    <property type="component" value="Chromosome"/>
</dbReference>
<dbReference type="SUPFAM" id="SSF89550">
    <property type="entry name" value="PHP domain-like"/>
    <property type="match status" value="1"/>
</dbReference>
<sequence length="264" mass="29822">MKFDFHCHTKNGSLDARVDVWEYAKLLKEKGFGGMMVTDHNSYNGYRAWLEYKEQYGALEDFTVLRGIEYDTLDAGHILVVMPENVDLKILEVRGLPIHMLVRVVHRYGGILGPAHPYGAKFLSAMCSKRLEKDIRLIHDFDFVEAFNTCELPESNEKARALAERYGKVCFGGSDSHRTDYIGMAYTEIDSPVTCCDDLIRLVKAHEIVECGGMERAPKEQAPITKMALGAVWKVYNRGLAAVKYHARILGLRELGLRGVPHSL</sequence>
<name>A0A7G9G2Q8_9FIRM</name>
<dbReference type="Gene3D" id="3.20.20.140">
    <property type="entry name" value="Metal-dependent hydrolases"/>
    <property type="match status" value="1"/>
</dbReference>
<dbReference type="GO" id="GO:0035312">
    <property type="term" value="F:5'-3' DNA exonuclease activity"/>
    <property type="evidence" value="ECO:0007669"/>
    <property type="project" value="TreeGrafter"/>
</dbReference>
<dbReference type="InterPro" id="IPR004013">
    <property type="entry name" value="PHP_dom"/>
</dbReference>
<evidence type="ECO:0000313" key="3">
    <source>
        <dbReference type="Proteomes" id="UP000515823"/>
    </source>
</evidence>
<gene>
    <name evidence="2" type="ORF">H9Q78_11640</name>
</gene>
<proteinExistence type="predicted"/>
<accession>A0A7G9G2Q8</accession>